<organism evidence="17 18">
    <name type="scientific">Naganishia liquefaciens</name>
    <dbReference type="NCBI Taxonomy" id="104408"/>
    <lineage>
        <taxon>Eukaryota</taxon>
        <taxon>Fungi</taxon>
        <taxon>Dikarya</taxon>
        <taxon>Basidiomycota</taxon>
        <taxon>Agaricomycotina</taxon>
        <taxon>Tremellomycetes</taxon>
        <taxon>Filobasidiales</taxon>
        <taxon>Filobasidiaceae</taxon>
        <taxon>Naganishia</taxon>
    </lineage>
</organism>
<evidence type="ECO:0000259" key="16">
    <source>
        <dbReference type="PROSITE" id="PS50249"/>
    </source>
</evidence>
<dbReference type="Gene3D" id="3.10.20.90">
    <property type="entry name" value="Phosphatidylinositol 3-kinase Catalytic Subunit, Chain A, domain 1"/>
    <property type="match status" value="1"/>
</dbReference>
<dbReference type="PROSITE" id="PS50249">
    <property type="entry name" value="MPN"/>
    <property type="match status" value="1"/>
</dbReference>
<dbReference type="GO" id="GO:0048471">
    <property type="term" value="C:perinuclear region of cytoplasm"/>
    <property type="evidence" value="ECO:0007669"/>
    <property type="project" value="UniProtKB-SubCell"/>
</dbReference>
<evidence type="ECO:0000256" key="11">
    <source>
        <dbReference type="ARBA" id="ARBA00023010"/>
    </source>
</evidence>
<dbReference type="FunFam" id="3.10.20.90:FF:000243">
    <property type="entry name" value="Nuclear protein localization protein 4"/>
    <property type="match status" value="1"/>
</dbReference>
<keyword evidence="13" id="KW-0539">Nucleus</keyword>
<dbReference type="SUPFAM" id="SSF54236">
    <property type="entry name" value="Ubiquitin-like"/>
    <property type="match status" value="1"/>
</dbReference>
<evidence type="ECO:0000256" key="15">
    <source>
        <dbReference type="SAM" id="MobiDB-lite"/>
    </source>
</evidence>
<comment type="caution">
    <text evidence="17">The sequence shown here is derived from an EMBL/GenBank/DDBJ whole genome shotgun (WGS) entry which is preliminary data.</text>
</comment>
<evidence type="ECO:0000256" key="9">
    <source>
        <dbReference type="ARBA" id="ARBA00022824"/>
    </source>
</evidence>
<dbReference type="OrthoDB" id="10251089at2759"/>
<dbReference type="InterPro" id="IPR007717">
    <property type="entry name" value="NPL4_C"/>
</dbReference>
<feature type="region of interest" description="Disordered" evidence="15">
    <location>
        <begin position="98"/>
        <end position="121"/>
    </location>
</feature>
<name>A0A8H3TZZ3_9TREE</name>
<protein>
    <recommendedName>
        <fullName evidence="5">Nuclear protein localization protein 4</fullName>
    </recommendedName>
</protein>
<keyword evidence="18" id="KW-1185">Reference proteome</keyword>
<gene>
    <name evidence="17" type="ORF">NliqN6_6423</name>
</gene>
<dbReference type="InterPro" id="IPR007716">
    <property type="entry name" value="NPL4_Zn-bd_put"/>
</dbReference>
<dbReference type="GO" id="GO:0043130">
    <property type="term" value="F:ubiquitin binding"/>
    <property type="evidence" value="ECO:0007669"/>
    <property type="project" value="TreeGrafter"/>
</dbReference>
<evidence type="ECO:0000256" key="5">
    <source>
        <dbReference type="ARBA" id="ARBA00019709"/>
    </source>
</evidence>
<evidence type="ECO:0000256" key="3">
    <source>
        <dbReference type="ARBA" id="ARBA00004556"/>
    </source>
</evidence>
<dbReference type="GO" id="GO:0005789">
    <property type="term" value="C:endoplasmic reticulum membrane"/>
    <property type="evidence" value="ECO:0007669"/>
    <property type="project" value="UniProtKB-SubCell"/>
</dbReference>
<evidence type="ECO:0000256" key="1">
    <source>
        <dbReference type="ARBA" id="ARBA00004335"/>
    </source>
</evidence>
<dbReference type="InterPro" id="IPR024682">
    <property type="entry name" value="Npl4_Ub-like_dom"/>
</dbReference>
<sequence length="664" mass="72367">MLLRIRSQDGTFRIQVEPDTTGEAFAEKIIETIPGKADETSVTLSPQPVGGEKVTLDALKGRKVGDMGFSHGDMLFMSYKPLESAVAAASADAPALTPAAESSVPSASQPPAAHQPQVTEDQVDDYWRSRDGKIARGRDSAMCRHGAKGMCDYCMPLEPYDATYQASHQIKHLSFHAYLRKLTAGTATNPASSASYLPPLEPLDYRVRTPCTSGAHAPWPAGICSKCQPSAITLASQPFRSVDHVEFATPGMIESFLNGWRRTGIQRFGVLLGRARPYEKVPMGIRVVVEAIHEVAQEGEVDGLTLGEGVQQEEDEVKKVAGWCRRGLQVVGMVFTDLTPQEDDITKIKYKRHAQSFYLSSLETIFAAHQQLSHPTPTRASPTGTFSSRFVTVCLTGSEEGGVDILAFQVTEQAVAMVQADMIEASVDPGTVRVKREEGDRYVPDVFYSYKNEYGIQVKDNAKPCFPVEYLLVNLTHGFPNDPNPLFQNIAFPIENRQGIETQSIERATDLLAPAVGKADVQDSAQRAQIERVLSDWHLLFFLTQCGMFDEAQCQLIARAAVAHESDDHAALEELVQTDSWKTLMTLMHDQANSKARPPAQNDGFEEIPAHLLDEINGFSGAGQSSGAQEAGPAAAQEEKACPHCTYVNAPGAQDCDVCGLPLN</sequence>
<evidence type="ECO:0000256" key="2">
    <source>
        <dbReference type="ARBA" id="ARBA00004397"/>
    </source>
</evidence>
<keyword evidence="10" id="KW-0653">Protein transport</keyword>
<dbReference type="Pfam" id="PF05021">
    <property type="entry name" value="NPL4"/>
    <property type="match status" value="1"/>
</dbReference>
<dbReference type="GO" id="GO:0015031">
    <property type="term" value="P:protein transport"/>
    <property type="evidence" value="ECO:0007669"/>
    <property type="project" value="UniProtKB-KW"/>
</dbReference>
<dbReference type="InterPro" id="IPR016563">
    <property type="entry name" value="Npl4"/>
</dbReference>
<dbReference type="AlphaFoldDB" id="A0A8H3TZZ3"/>
<keyword evidence="12" id="KW-0472">Membrane</keyword>
<evidence type="ECO:0000256" key="10">
    <source>
        <dbReference type="ARBA" id="ARBA00022927"/>
    </source>
</evidence>
<dbReference type="PANTHER" id="PTHR12710:SF0">
    <property type="entry name" value="NUCLEAR PROTEIN LOCALIZATION PROTEIN 4 HOMOLOG"/>
    <property type="match status" value="1"/>
</dbReference>
<dbReference type="InterPro" id="IPR037518">
    <property type="entry name" value="MPN"/>
</dbReference>
<dbReference type="InterPro" id="IPR029071">
    <property type="entry name" value="Ubiquitin-like_domsf"/>
</dbReference>
<evidence type="ECO:0000256" key="6">
    <source>
        <dbReference type="ARBA" id="ARBA00022448"/>
    </source>
</evidence>
<evidence type="ECO:0000313" key="18">
    <source>
        <dbReference type="Proteomes" id="UP000620104"/>
    </source>
</evidence>
<keyword evidence="7" id="KW-0963">Cytoplasm</keyword>
<dbReference type="GO" id="GO:0031625">
    <property type="term" value="F:ubiquitin protein ligase binding"/>
    <property type="evidence" value="ECO:0007669"/>
    <property type="project" value="TreeGrafter"/>
</dbReference>
<comment type="similarity">
    <text evidence="4">Belongs to the NPL4 family.</text>
</comment>
<evidence type="ECO:0000256" key="7">
    <source>
        <dbReference type="ARBA" id="ARBA00022490"/>
    </source>
</evidence>
<evidence type="ECO:0000256" key="4">
    <source>
        <dbReference type="ARBA" id="ARBA00011025"/>
    </source>
</evidence>
<dbReference type="Pfam" id="PF11543">
    <property type="entry name" value="UN_NPL4"/>
    <property type="match status" value="1"/>
</dbReference>
<dbReference type="Proteomes" id="UP000620104">
    <property type="component" value="Unassembled WGS sequence"/>
</dbReference>
<dbReference type="EMBL" id="BLZA01000053">
    <property type="protein sequence ID" value="GHJ90021.1"/>
    <property type="molecule type" value="Genomic_DNA"/>
</dbReference>
<evidence type="ECO:0000256" key="13">
    <source>
        <dbReference type="ARBA" id="ARBA00023242"/>
    </source>
</evidence>
<feature type="domain" description="MPN" evidence="16">
    <location>
        <begin position="245"/>
        <end position="386"/>
    </location>
</feature>
<comment type="function">
    <text evidence="14">Involved in the import of nuclear-targeted proteins into the nucleus and the export of poly(A) RNA out of the nucleus. Has a role in the endoplasmic reticulum-associated degradation (ERAD) pathway.</text>
</comment>
<evidence type="ECO:0000313" key="17">
    <source>
        <dbReference type="EMBL" id="GHJ90021.1"/>
    </source>
</evidence>
<proteinExistence type="inferred from homology"/>
<keyword evidence="11" id="KW-0811">Translocation</keyword>
<keyword evidence="8" id="KW-0509">mRNA transport</keyword>
<dbReference type="GO" id="GO:0051028">
    <property type="term" value="P:mRNA transport"/>
    <property type="evidence" value="ECO:0007669"/>
    <property type="project" value="UniProtKB-KW"/>
</dbReference>
<dbReference type="CDD" id="cd08061">
    <property type="entry name" value="MPN_NPL4"/>
    <property type="match status" value="1"/>
</dbReference>
<dbReference type="PIRSF" id="PIRSF010052">
    <property type="entry name" value="Polyub_prc_Npl4"/>
    <property type="match status" value="1"/>
</dbReference>
<keyword evidence="6" id="KW-0813">Transport</keyword>
<keyword evidence="9" id="KW-0256">Endoplasmic reticulum</keyword>
<dbReference type="PANTHER" id="PTHR12710">
    <property type="entry name" value="NUCLEAR PROTEIN LOCALIZATION 4"/>
    <property type="match status" value="1"/>
</dbReference>
<dbReference type="Pfam" id="PF05020">
    <property type="entry name" value="zf-NPL4"/>
    <property type="match status" value="1"/>
</dbReference>
<dbReference type="GO" id="GO:0031965">
    <property type="term" value="C:nuclear membrane"/>
    <property type="evidence" value="ECO:0007669"/>
    <property type="project" value="UniProtKB-SubCell"/>
</dbReference>
<dbReference type="GO" id="GO:0006511">
    <property type="term" value="P:ubiquitin-dependent protein catabolic process"/>
    <property type="evidence" value="ECO:0007669"/>
    <property type="project" value="InterPro"/>
</dbReference>
<accession>A0A8H3TZZ3</accession>
<evidence type="ECO:0000256" key="12">
    <source>
        <dbReference type="ARBA" id="ARBA00023136"/>
    </source>
</evidence>
<feature type="compositionally biased region" description="Low complexity" evidence="15">
    <location>
        <begin position="98"/>
        <end position="117"/>
    </location>
</feature>
<evidence type="ECO:0000256" key="14">
    <source>
        <dbReference type="ARBA" id="ARBA00024703"/>
    </source>
</evidence>
<reference evidence="17" key="1">
    <citation type="submission" date="2020-07" db="EMBL/GenBank/DDBJ databases">
        <title>Draft Genome Sequence of a Deep-Sea Yeast, Naganishia (Cryptococcus) liquefaciens strain N6.</title>
        <authorList>
            <person name="Han Y.W."/>
            <person name="Kajitani R."/>
            <person name="Morimoto H."/>
            <person name="Parhat M."/>
            <person name="Tsubouchi H."/>
            <person name="Bakenova O."/>
            <person name="Ogata M."/>
            <person name="Argunhan B."/>
            <person name="Aoki R."/>
            <person name="Kajiwara S."/>
            <person name="Itoh T."/>
            <person name="Iwasaki H."/>
        </authorList>
    </citation>
    <scope>NUCLEOTIDE SEQUENCE</scope>
    <source>
        <strain evidence="17">N6</strain>
    </source>
</reference>
<comment type="subcellular location">
    <subcellularLocation>
        <location evidence="3">Cytoplasm</location>
        <location evidence="3">Perinuclear region</location>
    </subcellularLocation>
    <subcellularLocation>
        <location evidence="2">Endoplasmic reticulum membrane</location>
        <topology evidence="2">Peripheral membrane protein</topology>
        <orientation evidence="2">Cytoplasmic side</orientation>
    </subcellularLocation>
    <subcellularLocation>
        <location evidence="1">Nucleus membrane</location>
        <topology evidence="1">Peripheral membrane protein</topology>
        <orientation evidence="1">Cytoplasmic side</orientation>
    </subcellularLocation>
</comment>
<evidence type="ECO:0000256" key="8">
    <source>
        <dbReference type="ARBA" id="ARBA00022816"/>
    </source>
</evidence>